<feature type="compositionally biased region" description="Low complexity" evidence="1">
    <location>
        <begin position="751"/>
        <end position="764"/>
    </location>
</feature>
<keyword evidence="2" id="KW-1133">Transmembrane helix</keyword>
<proteinExistence type="predicted"/>
<evidence type="ECO:0000256" key="2">
    <source>
        <dbReference type="SAM" id="Phobius"/>
    </source>
</evidence>
<feature type="region of interest" description="Disordered" evidence="1">
    <location>
        <begin position="664"/>
        <end position="703"/>
    </location>
</feature>
<keyword evidence="2" id="KW-0472">Membrane</keyword>
<keyword evidence="2" id="KW-0812">Transmembrane</keyword>
<feature type="region of interest" description="Disordered" evidence="1">
    <location>
        <begin position="591"/>
        <end position="628"/>
    </location>
</feature>
<organism evidence="3">
    <name type="scientific">Notodromas monacha</name>
    <dbReference type="NCBI Taxonomy" id="399045"/>
    <lineage>
        <taxon>Eukaryota</taxon>
        <taxon>Metazoa</taxon>
        <taxon>Ecdysozoa</taxon>
        <taxon>Arthropoda</taxon>
        <taxon>Crustacea</taxon>
        <taxon>Oligostraca</taxon>
        <taxon>Ostracoda</taxon>
        <taxon>Podocopa</taxon>
        <taxon>Podocopida</taxon>
        <taxon>Cypridocopina</taxon>
        <taxon>Cypridoidea</taxon>
        <taxon>Cyprididae</taxon>
        <taxon>Notodromas</taxon>
    </lineage>
</organism>
<feature type="region of interest" description="Disordered" evidence="1">
    <location>
        <begin position="924"/>
        <end position="971"/>
    </location>
</feature>
<feature type="compositionally biased region" description="Polar residues" evidence="1">
    <location>
        <begin position="592"/>
        <end position="601"/>
    </location>
</feature>
<keyword evidence="4" id="KW-1185">Reference proteome</keyword>
<sequence length="1422" mass="157770">MASVYHGAPRVYPSPSDWTVSEFMAEYDNLSRWLADIYGAIFGNECKLAPESVRLTEAVALSQQASRRDTFVLQGKNLLVTHPKHREEVQLRLDQLQSKWDTLDQTLNPPSGSKRLPTRNLPLEKDPSVQVKHLRDWLINMEDKLRVMSKSLMGESLNALEQKLRHHAVIQASIQSQGTAISALLKLCEASPEIKSTPPRDYADDSITESLDGEEMLLFQRPMSPKDISAYRLAATTLEHRWHRLWLESLELQCVLEERIMKMNKGGPPSHRWSGSDRDEEPVTKYPRLFVEDQGSQCSDQPENDEDDDVSVEVDFMEDVFEVTKQVDNDAKNQRNGVYSTEKPAVEEHPVDVLSDGIQKDSVQIDNSPGELCGALWTGPNSASFHYKVPEAKGDDNTKVCPVLPSQRSDRFTNAPGPKLVARVSPQRRLQLDVSFDEEDLKAAARKMEKDWWLASSSDSDWLNTEGLSDSDGSGWGCEEPVKHAGDEDIQPPKIPRVKPDGSKRPHRACSKHSIHRLVNAAEEMVRQEGASFMVVPSSVVRPTRGLILRMGTSGRDSAGNKADRIAAWLASQPAEARVNHPLDIIVKPGTLNDSQVTDSCDASGEYTTDDSPSEHSDSESEGRNSSVATCQAQHNVLVRVGDSDLDTPVVEWLPSFSVLSGAESSLKTPTREKKPAFVDAPASDNKRVQKASKESSLKLPLERSWKSRSEGCLDPDSANVCKKCKNRGVHVKLVKRRKKQDLSNSRRKYSSSSSSRLRHGSCSISTPELSVRHRIRVLKSPGHARRDLITLATPSRIKDECRARGKRQRGSLQKSKSFSGREKMRMCEDDDVNGAAETWPGHGSSPELVDILPALTLERDAGIEAALSHVEETSSMSEQAWDPYQVPVFIDENYSESGMDPEAVRKLLDWDDYRNFLDSLSDATSSAAPRRRRGNGSGEKCPPRSTRKKKKSRSSQSSEASKESDSEDDHRLVRKASALLLAAASSQDSRASVDPCATTSINCQIIEGNEEVFFQSSENGGTSLSADNEDADETLNFEAIDKLDSTQNSTGVVQCEEKLEIDQQMDSLKHEMIGFELQLKSILFDKDVENPSDLKQLIILLQAFLREMGNQKHRLLDVNIVVHSVVTTASEQGCASDDKKNQWKNLVDVVYQQWDDLEQSAMNWLLRLQRASEDWHVWERTFSAVESHLASGLGHTKTNVGVNRTDDPRTDPGKLVTIVPERVEVGKSGGGTAAFGVLLGLEKDDGEARLTAAGVDMVAQVSSESNLLQQKGVGMAGTLRDCEDKLLSLNHLSAQIAAALPGGPKAALKFVEETFRIGVTVQELRHSFEDVKVVNNVGSENIRVQGVRGLQAAEISISEKRERRKRTGLLLFSSVLFQVSILFLLCVAFLIEPHCCDAGARKWRWCSLDTLLSYEDGRPPS</sequence>
<dbReference type="OrthoDB" id="10041151at2759"/>
<dbReference type="Gene3D" id="1.20.58.60">
    <property type="match status" value="1"/>
</dbReference>
<feature type="compositionally biased region" description="Basic residues" evidence="1">
    <location>
        <begin position="737"/>
        <end position="750"/>
    </location>
</feature>
<feature type="transmembrane region" description="Helical" evidence="2">
    <location>
        <begin position="1370"/>
        <end position="1392"/>
    </location>
</feature>
<protein>
    <recommendedName>
        <fullName evidence="5">KASH domain-containing protein</fullName>
    </recommendedName>
</protein>
<evidence type="ECO:0008006" key="5">
    <source>
        <dbReference type="Google" id="ProtNLM"/>
    </source>
</evidence>
<feature type="compositionally biased region" description="Basic and acidic residues" evidence="1">
    <location>
        <begin position="961"/>
        <end position="971"/>
    </location>
</feature>
<reference evidence="3" key="1">
    <citation type="submission" date="2020-11" db="EMBL/GenBank/DDBJ databases">
        <authorList>
            <person name="Tran Van P."/>
        </authorList>
    </citation>
    <scope>NUCLEOTIDE SEQUENCE</scope>
</reference>
<evidence type="ECO:0000313" key="4">
    <source>
        <dbReference type="Proteomes" id="UP000678499"/>
    </source>
</evidence>
<name>A0A7R9BC54_9CRUS</name>
<dbReference type="Proteomes" id="UP000678499">
    <property type="component" value="Unassembled WGS sequence"/>
</dbReference>
<accession>A0A7R9BC54</accession>
<feature type="region of interest" description="Disordered" evidence="1">
    <location>
        <begin position="463"/>
        <end position="512"/>
    </location>
</feature>
<feature type="region of interest" description="Disordered" evidence="1">
    <location>
        <begin position="802"/>
        <end position="826"/>
    </location>
</feature>
<feature type="compositionally biased region" description="Basic and acidic residues" evidence="1">
    <location>
        <begin position="613"/>
        <end position="623"/>
    </location>
</feature>
<dbReference type="EMBL" id="OA882066">
    <property type="protein sequence ID" value="CAD7272414.1"/>
    <property type="molecule type" value="Genomic_DNA"/>
</dbReference>
<feature type="region of interest" description="Disordered" evidence="1">
    <location>
        <begin position="737"/>
        <end position="764"/>
    </location>
</feature>
<feature type="region of interest" description="Disordered" evidence="1">
    <location>
        <begin position="103"/>
        <end position="122"/>
    </location>
</feature>
<evidence type="ECO:0000313" key="3">
    <source>
        <dbReference type="EMBL" id="CAD7272414.1"/>
    </source>
</evidence>
<evidence type="ECO:0000256" key="1">
    <source>
        <dbReference type="SAM" id="MobiDB-lite"/>
    </source>
</evidence>
<gene>
    <name evidence="3" type="ORF">NMOB1V02_LOCUS348</name>
</gene>
<feature type="compositionally biased region" description="Basic and acidic residues" evidence="1">
    <location>
        <begin position="685"/>
        <end position="703"/>
    </location>
</feature>
<dbReference type="EMBL" id="CAJPEX010000029">
    <property type="protein sequence ID" value="CAG0912566.1"/>
    <property type="molecule type" value="Genomic_DNA"/>
</dbReference>